<sequence>MVDHRGAFDPEAPDDWSLTVQDLAIPEEAREPVTVDIPDPAKWSLAYGTEGVQEIRKDVKAYVGNLVQQSEMADEVGATVTWK</sequence>
<gene>
    <name evidence="1" type="ORF">AJAP_27990</name>
</gene>
<dbReference type="AlphaFoldDB" id="A0A075UW89"/>
<evidence type="ECO:0000313" key="1">
    <source>
        <dbReference type="EMBL" id="AIG78437.1"/>
    </source>
</evidence>
<proteinExistence type="predicted"/>
<organism evidence="1 2">
    <name type="scientific">Amycolatopsis japonica</name>
    <dbReference type="NCBI Taxonomy" id="208439"/>
    <lineage>
        <taxon>Bacteria</taxon>
        <taxon>Bacillati</taxon>
        <taxon>Actinomycetota</taxon>
        <taxon>Actinomycetes</taxon>
        <taxon>Pseudonocardiales</taxon>
        <taxon>Pseudonocardiaceae</taxon>
        <taxon>Amycolatopsis</taxon>
        <taxon>Amycolatopsis japonica group</taxon>
    </lineage>
</organism>
<accession>A0A075UW89</accession>
<name>A0A075UW89_9PSEU</name>
<evidence type="ECO:0000313" key="2">
    <source>
        <dbReference type="Proteomes" id="UP000028492"/>
    </source>
</evidence>
<dbReference type="Proteomes" id="UP000028492">
    <property type="component" value="Chromosome"/>
</dbReference>
<protein>
    <submittedName>
        <fullName evidence="1">Uncharacterized protein</fullName>
    </submittedName>
</protein>
<dbReference type="STRING" id="208439.AJAP_27990"/>
<keyword evidence="2" id="KW-1185">Reference proteome</keyword>
<dbReference type="KEGG" id="aja:AJAP_27990"/>
<dbReference type="RefSeq" id="WP_038516672.1">
    <property type="nucleotide sequence ID" value="NZ_CP008953.1"/>
</dbReference>
<dbReference type="EMBL" id="CP008953">
    <property type="protein sequence ID" value="AIG78437.1"/>
    <property type="molecule type" value="Genomic_DNA"/>
</dbReference>
<dbReference type="HOGENOM" id="CLU_2535214_0_0_11"/>
<reference evidence="1 2" key="1">
    <citation type="journal article" date="2014" name="J. Biotechnol.">
        <title>Complete genome sequence of the actinobacterium Amycolatopsis japonica MG417-CF17(T) (=DSM 44213T) producing (S,S)-N,N'-ethylenediaminedisuccinic acid.</title>
        <authorList>
            <person name="Stegmann E."/>
            <person name="Albersmeier A."/>
            <person name="Spohn M."/>
            <person name="Gert H."/>
            <person name="Weber T."/>
            <person name="Wohlleben W."/>
            <person name="Kalinowski J."/>
            <person name="Ruckert C."/>
        </authorList>
    </citation>
    <scope>NUCLEOTIDE SEQUENCE [LARGE SCALE GENOMIC DNA]</scope>
    <source>
        <strain evidence="2">MG417-CF17 (DSM 44213)</strain>
    </source>
</reference>